<evidence type="ECO:0000313" key="3">
    <source>
        <dbReference type="Proteomes" id="UP001589645"/>
    </source>
</evidence>
<dbReference type="Pfam" id="PF00557">
    <property type="entry name" value="Peptidase_M24"/>
    <property type="match status" value="1"/>
</dbReference>
<name>A0ABV5HNZ7_9VIBR</name>
<dbReference type="EMBL" id="JBHMEP010000002">
    <property type="protein sequence ID" value="MFB9135462.1"/>
    <property type="molecule type" value="Genomic_DNA"/>
</dbReference>
<dbReference type="InterPro" id="IPR000994">
    <property type="entry name" value="Pept_M24"/>
</dbReference>
<keyword evidence="3" id="KW-1185">Reference proteome</keyword>
<dbReference type="InterPro" id="IPR050659">
    <property type="entry name" value="Peptidase_M24B"/>
</dbReference>
<dbReference type="SUPFAM" id="SSF55920">
    <property type="entry name" value="Creatinase/aminopeptidase"/>
    <property type="match status" value="1"/>
</dbReference>
<accession>A0ABV5HNZ7</accession>
<reference evidence="2 3" key="1">
    <citation type="submission" date="2024-09" db="EMBL/GenBank/DDBJ databases">
        <authorList>
            <person name="Sun Q."/>
            <person name="Mori K."/>
        </authorList>
    </citation>
    <scope>NUCLEOTIDE SEQUENCE [LARGE SCALE GENOMIC DNA]</scope>
    <source>
        <strain evidence="2 3">CECT 8064</strain>
    </source>
</reference>
<dbReference type="Proteomes" id="UP001589645">
    <property type="component" value="Unassembled WGS sequence"/>
</dbReference>
<dbReference type="RefSeq" id="WP_390192358.1">
    <property type="nucleotide sequence ID" value="NZ_JBHMEP010000002.1"/>
</dbReference>
<dbReference type="InterPro" id="IPR036005">
    <property type="entry name" value="Creatinase/aminopeptidase-like"/>
</dbReference>
<dbReference type="PANTHER" id="PTHR46112">
    <property type="entry name" value="AMINOPEPTIDASE"/>
    <property type="match status" value="1"/>
</dbReference>
<evidence type="ECO:0000313" key="2">
    <source>
        <dbReference type="EMBL" id="MFB9135462.1"/>
    </source>
</evidence>
<proteinExistence type="predicted"/>
<comment type="caution">
    <text evidence="2">The sequence shown here is derived from an EMBL/GenBank/DDBJ whole genome shotgun (WGS) entry which is preliminary data.</text>
</comment>
<evidence type="ECO:0000259" key="1">
    <source>
        <dbReference type="Pfam" id="PF00557"/>
    </source>
</evidence>
<organism evidence="2 3">
    <name type="scientific">Vibrio olivae</name>
    <dbReference type="NCBI Taxonomy" id="1243002"/>
    <lineage>
        <taxon>Bacteria</taxon>
        <taxon>Pseudomonadati</taxon>
        <taxon>Pseudomonadota</taxon>
        <taxon>Gammaproteobacteria</taxon>
        <taxon>Vibrionales</taxon>
        <taxon>Vibrionaceae</taxon>
        <taxon>Vibrio</taxon>
    </lineage>
</organism>
<sequence length="466" mass="51360">MATSQFEKLLQGFEPSFEFVPPKAIPEAEFYSRVEQIRREAMIAELDVTIVNANGASGFNTTNKYLRYLCDWMREGILIIPTDSSKGLQLYSFYTQSVLLPPSLGEAIGVEKMYQVGALGREYSGRQGDSGRQLVEGVVKTLSHLGYSTANIGLIGDSSSVKHWHGIQSLLPKATYKEMTHVILNMQRIRSKNEVDQIRASAQLMDIGFEAAVHACKPGVTDFELYAAFSFAQLARGGENADAYQIGVNQYGTHCGKPYGHRIVSGDLINFYVSGIAFRGYSAQMARMIAVGDITDKQEQTLEVCTEALRRAEKAIRPGARACDINKAAFSAYVEQGYVKDDITATMPYNWAPNDDLSAVEIPQQYVPDVDFEATGRKLMHVYPAVAGPHNPNVGHSVGMHGNPDKFNLTSHNTDICRPGLTFVLHPQWLAPQESGANIGNSYAVTEDGYENLNCHTPIETIRIKA</sequence>
<dbReference type="Gene3D" id="3.90.230.10">
    <property type="entry name" value="Creatinase/methionine aminopeptidase superfamily"/>
    <property type="match status" value="1"/>
</dbReference>
<protein>
    <submittedName>
        <fullName evidence="2">M24 family metallopeptidase</fullName>
    </submittedName>
</protein>
<dbReference type="PANTHER" id="PTHR46112:SF2">
    <property type="entry name" value="XAA-PRO AMINOPEPTIDASE P-RELATED"/>
    <property type="match status" value="1"/>
</dbReference>
<dbReference type="CDD" id="cd01066">
    <property type="entry name" value="APP_MetAP"/>
    <property type="match status" value="1"/>
</dbReference>
<feature type="domain" description="Peptidase M24" evidence="1">
    <location>
        <begin position="197"/>
        <end position="447"/>
    </location>
</feature>
<gene>
    <name evidence="2" type="ORF">ACFFUV_10865</name>
</gene>